<dbReference type="Gene3D" id="3.30.559.10">
    <property type="entry name" value="Chloramphenicol acetyltransferase-like domain"/>
    <property type="match status" value="2"/>
</dbReference>
<evidence type="ECO:0000313" key="4">
    <source>
        <dbReference type="EMBL" id="KAH7147131.1"/>
    </source>
</evidence>
<keyword evidence="1" id="KW-0436">Ligase</keyword>
<sequence length="884" mass="97357">MAQPVVSSEQALRADNPSLEIFFAAVKDTVQACEILRTRFIFTQDDKAPWEAVGLGSSVRIQLKIHHALYDAVSIQAIWRILGENYRKRLGGHDQDGEEPVSHLFRLFARTVALAQRPSVAFWTKLVQDYNCVPLGFPGDSLQASSTFQFTVDEQTLSLLQTRCMELSVTTKAALQLSWVKVLCENLYGQPDVVYGEVVSTSGGFDGDGDDVNVGPTINTVPMRAKLVDQSVSISLAEALTRAQNLSDDARGVTAMGSLREIQTLWRSSSQGKEHIPATLFESLFVFDGIIASTDSKNGSPTPPLFRPAQTQAQGVEGDSPGGPAYDDYPVIVSFHIKDNVLHGKLRAKMIKSEVQALGARLETAVRNVISNDLQKSALDIGLMKVVKNKNVALNGGATNVTVTHSKTDSLEVTARAVSTLVKTVLGTRCEGKDISYSTRLVNVGLDSILAIRLSNLLRKRLGITVQESRQQSPAQDGQLKGLVATRLGLPNDLIQSVIPVLAGQRAHLEQLMYNGKRFFEAPWVYLMIDDSLDAEEVARSWAELCRIHEVLRTTFVWMDNATGLIQVTLNDQWKGKGCFTVLRDMSQPIKTLVDEHVGEENGKPSDLRESPAGLSFLEALDGRAVVLRVHHALYDAWSIKMIEKDFNELLATGRVTQAREPLEHVVRQIRTIRQPDAENAYWKHHLSHAQDTIIQGGGESNGLSASMSQSPLGPHFKASYSAIVPESTMEALFRTKSNFRTSAAIILAYARTLGHLAKCSRPTFGLNHASKSLSSADEPGLSYEEHLLDLVQDHLAHLTKFAQSDGVQRFCPKFNTYINIIYSGDNAAEVEYKGAESTTKVLSRHRLQEPLASNYYCITEPSLSAVSTLEVLRRLTYGLVNYS</sequence>
<dbReference type="PANTHER" id="PTHR45527">
    <property type="entry name" value="NONRIBOSOMAL PEPTIDE SYNTHETASE"/>
    <property type="match status" value="1"/>
</dbReference>
<dbReference type="AlphaFoldDB" id="A0A9P9EYW4"/>
<dbReference type="PANTHER" id="PTHR45527:SF1">
    <property type="entry name" value="FATTY ACID SYNTHASE"/>
    <property type="match status" value="1"/>
</dbReference>
<dbReference type="InterPro" id="IPR009081">
    <property type="entry name" value="PP-bd_ACP"/>
</dbReference>
<dbReference type="EMBL" id="JAGMUU010000008">
    <property type="protein sequence ID" value="KAH7147131.1"/>
    <property type="molecule type" value="Genomic_DNA"/>
</dbReference>
<dbReference type="OrthoDB" id="416786at2759"/>
<protein>
    <submittedName>
        <fullName evidence="4">Condensation domain-containing protein</fullName>
    </submittedName>
</protein>
<dbReference type="GO" id="GO:0016874">
    <property type="term" value="F:ligase activity"/>
    <property type="evidence" value="ECO:0007669"/>
    <property type="project" value="UniProtKB-KW"/>
</dbReference>
<dbReference type="Pfam" id="PF00668">
    <property type="entry name" value="Condensation"/>
    <property type="match status" value="2"/>
</dbReference>
<dbReference type="SUPFAM" id="SSF52777">
    <property type="entry name" value="CoA-dependent acyltransferases"/>
    <property type="match status" value="3"/>
</dbReference>
<keyword evidence="5" id="KW-1185">Reference proteome</keyword>
<gene>
    <name evidence="4" type="ORF">B0J13DRAFT_622053</name>
</gene>
<feature type="domain" description="Carrier" evidence="3">
    <location>
        <begin position="412"/>
        <end position="488"/>
    </location>
</feature>
<reference evidence="4" key="1">
    <citation type="journal article" date="2021" name="Nat. Commun.">
        <title>Genetic determinants of endophytism in the Arabidopsis root mycobiome.</title>
        <authorList>
            <person name="Mesny F."/>
            <person name="Miyauchi S."/>
            <person name="Thiergart T."/>
            <person name="Pickel B."/>
            <person name="Atanasova L."/>
            <person name="Karlsson M."/>
            <person name="Huettel B."/>
            <person name="Barry K.W."/>
            <person name="Haridas S."/>
            <person name="Chen C."/>
            <person name="Bauer D."/>
            <person name="Andreopoulos W."/>
            <person name="Pangilinan J."/>
            <person name="LaButti K."/>
            <person name="Riley R."/>
            <person name="Lipzen A."/>
            <person name="Clum A."/>
            <person name="Drula E."/>
            <person name="Henrissat B."/>
            <person name="Kohler A."/>
            <person name="Grigoriev I.V."/>
            <person name="Martin F.M."/>
            <person name="Hacquard S."/>
        </authorList>
    </citation>
    <scope>NUCLEOTIDE SEQUENCE</scope>
    <source>
        <strain evidence="4">MPI-CAGE-AT-0021</strain>
    </source>
</reference>
<feature type="region of interest" description="Disordered" evidence="2">
    <location>
        <begin position="296"/>
        <end position="323"/>
    </location>
</feature>
<dbReference type="SUPFAM" id="SSF47336">
    <property type="entry name" value="ACP-like"/>
    <property type="match status" value="1"/>
</dbReference>
<dbReference type="GO" id="GO:0031177">
    <property type="term" value="F:phosphopantetheine binding"/>
    <property type="evidence" value="ECO:0007669"/>
    <property type="project" value="TreeGrafter"/>
</dbReference>
<dbReference type="Proteomes" id="UP000717696">
    <property type="component" value="Unassembled WGS sequence"/>
</dbReference>
<dbReference type="GO" id="GO:0043041">
    <property type="term" value="P:amino acid activation for nonribosomal peptide biosynthetic process"/>
    <property type="evidence" value="ECO:0007669"/>
    <property type="project" value="TreeGrafter"/>
</dbReference>
<accession>A0A9P9EYW4</accession>
<dbReference type="InterPro" id="IPR036736">
    <property type="entry name" value="ACP-like_sf"/>
</dbReference>
<proteinExistence type="predicted"/>
<evidence type="ECO:0000256" key="1">
    <source>
        <dbReference type="ARBA" id="ARBA00022598"/>
    </source>
</evidence>
<evidence type="ECO:0000256" key="2">
    <source>
        <dbReference type="SAM" id="MobiDB-lite"/>
    </source>
</evidence>
<dbReference type="GO" id="GO:0005737">
    <property type="term" value="C:cytoplasm"/>
    <property type="evidence" value="ECO:0007669"/>
    <property type="project" value="TreeGrafter"/>
</dbReference>
<name>A0A9P9EYW4_9HYPO</name>
<dbReference type="InterPro" id="IPR001242">
    <property type="entry name" value="Condensation_dom"/>
</dbReference>
<dbReference type="Gene3D" id="3.30.559.30">
    <property type="entry name" value="Nonribosomal peptide synthetase, condensation domain"/>
    <property type="match status" value="2"/>
</dbReference>
<dbReference type="GO" id="GO:0044550">
    <property type="term" value="P:secondary metabolite biosynthetic process"/>
    <property type="evidence" value="ECO:0007669"/>
    <property type="project" value="TreeGrafter"/>
</dbReference>
<organism evidence="4 5">
    <name type="scientific">Dactylonectria estremocensis</name>
    <dbReference type="NCBI Taxonomy" id="1079267"/>
    <lineage>
        <taxon>Eukaryota</taxon>
        <taxon>Fungi</taxon>
        <taxon>Dikarya</taxon>
        <taxon>Ascomycota</taxon>
        <taxon>Pezizomycotina</taxon>
        <taxon>Sordariomycetes</taxon>
        <taxon>Hypocreomycetidae</taxon>
        <taxon>Hypocreales</taxon>
        <taxon>Nectriaceae</taxon>
        <taxon>Dactylonectria</taxon>
    </lineage>
</organism>
<comment type="caution">
    <text evidence="4">The sequence shown here is derived from an EMBL/GenBank/DDBJ whole genome shotgun (WGS) entry which is preliminary data.</text>
</comment>
<dbReference type="Pfam" id="PF00550">
    <property type="entry name" value="PP-binding"/>
    <property type="match status" value="1"/>
</dbReference>
<dbReference type="PROSITE" id="PS50075">
    <property type="entry name" value="CARRIER"/>
    <property type="match status" value="1"/>
</dbReference>
<evidence type="ECO:0000259" key="3">
    <source>
        <dbReference type="PROSITE" id="PS50075"/>
    </source>
</evidence>
<evidence type="ECO:0000313" key="5">
    <source>
        <dbReference type="Proteomes" id="UP000717696"/>
    </source>
</evidence>
<dbReference type="InterPro" id="IPR023213">
    <property type="entry name" value="CAT-like_dom_sf"/>
</dbReference>